<dbReference type="Gene3D" id="3.10.20.310">
    <property type="entry name" value="membrane protein fhac"/>
    <property type="match status" value="1"/>
</dbReference>
<comment type="similarity">
    <text evidence="7">Belongs to the FtsQ/DivIB family. FtsQ subfamily.</text>
</comment>
<dbReference type="InterPro" id="IPR045335">
    <property type="entry name" value="FtsQ_C_sf"/>
</dbReference>
<evidence type="ECO:0000259" key="8">
    <source>
        <dbReference type="Pfam" id="PF03799"/>
    </source>
</evidence>
<evidence type="ECO:0000256" key="3">
    <source>
        <dbReference type="ARBA" id="ARBA00022618"/>
    </source>
</evidence>
<feature type="domain" description="Cell division protein FtsQ/DivIB C-terminal" evidence="8">
    <location>
        <begin position="173"/>
        <end position="286"/>
    </location>
</feature>
<evidence type="ECO:0000256" key="6">
    <source>
        <dbReference type="ARBA" id="ARBA00023306"/>
    </source>
</evidence>
<proteinExistence type="inferred from homology"/>
<dbReference type="PANTHER" id="PTHR35851:SF1">
    <property type="entry name" value="CELL DIVISION PROTEIN FTSQ"/>
    <property type="match status" value="1"/>
</dbReference>
<keyword evidence="5 7" id="KW-1133">Transmembrane helix</keyword>
<dbReference type="Pfam" id="PF08478">
    <property type="entry name" value="POTRA_1"/>
    <property type="match status" value="1"/>
</dbReference>
<reference evidence="10 11" key="1">
    <citation type="submission" date="2023-10" db="EMBL/GenBank/DDBJ databases">
        <title>Novel methanotroph of the genus Methylocapsa from a subarctic wetland.</title>
        <authorList>
            <person name="Belova S.E."/>
            <person name="Oshkin I.Y."/>
            <person name="Miroshnikov K."/>
            <person name="Dedysh S.N."/>
        </authorList>
    </citation>
    <scope>NUCLEOTIDE SEQUENCE [LARGE SCALE GENOMIC DNA]</scope>
    <source>
        <strain evidence="10 11">RX1</strain>
    </source>
</reference>
<evidence type="ECO:0000256" key="7">
    <source>
        <dbReference type="HAMAP-Rule" id="MF_00911"/>
    </source>
</evidence>
<dbReference type="RefSeq" id="WP_407338008.1">
    <property type="nucleotide sequence ID" value="NZ_CP136862.1"/>
</dbReference>
<dbReference type="Proteomes" id="UP001626536">
    <property type="component" value="Chromosome"/>
</dbReference>
<dbReference type="EMBL" id="CP136862">
    <property type="protein sequence ID" value="WOJ88570.1"/>
    <property type="molecule type" value="Genomic_DNA"/>
</dbReference>
<evidence type="ECO:0000259" key="9">
    <source>
        <dbReference type="Pfam" id="PF08478"/>
    </source>
</evidence>
<keyword evidence="2 7" id="KW-0997">Cell inner membrane</keyword>
<organism evidence="10 11">
    <name type="scientific">Methylocapsa polymorpha</name>
    <dbReference type="NCBI Taxonomy" id="3080828"/>
    <lineage>
        <taxon>Bacteria</taxon>
        <taxon>Pseudomonadati</taxon>
        <taxon>Pseudomonadota</taxon>
        <taxon>Alphaproteobacteria</taxon>
        <taxon>Hyphomicrobiales</taxon>
        <taxon>Beijerinckiaceae</taxon>
        <taxon>Methylocapsa</taxon>
    </lineage>
</organism>
<gene>
    <name evidence="7" type="primary">ftsQ</name>
    <name evidence="10" type="ORF">RZS28_12145</name>
</gene>
<keyword evidence="3 7" id="KW-0132">Cell division</keyword>
<dbReference type="InterPro" id="IPR026579">
    <property type="entry name" value="FtsQ"/>
</dbReference>
<keyword evidence="1 7" id="KW-1003">Cell membrane</keyword>
<keyword evidence="7" id="KW-0472">Membrane</keyword>
<comment type="function">
    <text evidence="7">Essential cell division protein.</text>
</comment>
<dbReference type="InterPro" id="IPR013685">
    <property type="entry name" value="POTRA_FtsQ_type"/>
</dbReference>
<feature type="transmembrane region" description="Helical" evidence="7">
    <location>
        <begin position="53"/>
        <end position="76"/>
    </location>
</feature>
<dbReference type="InterPro" id="IPR005548">
    <property type="entry name" value="Cell_div_FtsQ/DivIB_C"/>
</dbReference>
<name>A0ABZ0HNP6_9HYPH</name>
<comment type="subcellular location">
    <subcellularLocation>
        <location evidence="7">Cell inner membrane</location>
        <topology evidence="7">Single-pass type II membrane protein</topology>
    </subcellularLocation>
    <text evidence="7">Localizes to the division septum.</text>
</comment>
<dbReference type="HAMAP" id="MF_00911">
    <property type="entry name" value="FtsQ_subfam"/>
    <property type="match status" value="1"/>
</dbReference>
<evidence type="ECO:0000256" key="2">
    <source>
        <dbReference type="ARBA" id="ARBA00022519"/>
    </source>
</evidence>
<evidence type="ECO:0000313" key="10">
    <source>
        <dbReference type="EMBL" id="WOJ88570.1"/>
    </source>
</evidence>
<keyword evidence="11" id="KW-1185">Reference proteome</keyword>
<keyword evidence="6 7" id="KW-0131">Cell cycle</keyword>
<sequence length="318" mass="34142">MRSLSAMDRGFAPASLAYAGALSLREAEGLRVKIRPRARKSRFGLRDRILARLAGPGVSAIFAGAVLLSTGVYGAVKGGHYEAFKAAQGAPADIIAKAFGFGIEAVTIAGESELAESDILAAADIGPRNSLLFLDVASVRERLQALPLVKDVSVTKLYPDRLLIEVEERQPSALWQKNGHVDIIAADGMPLDAMRDQRFIHLPLVVGAGANERLGEYLALLEAAGDQRDKIRAGVLIAQRRWTLKMTNGIDVLLPEREPAAALASFIQLQRDSHILDKDVLSFDLRQPGRVVARLTEDAAAARAESTAHKTKSKGGPT</sequence>
<evidence type="ECO:0000313" key="11">
    <source>
        <dbReference type="Proteomes" id="UP001626536"/>
    </source>
</evidence>
<protein>
    <recommendedName>
        <fullName evidence="7">Cell division protein FtsQ</fullName>
    </recommendedName>
</protein>
<feature type="domain" description="POTRA" evidence="9">
    <location>
        <begin position="101"/>
        <end position="169"/>
    </location>
</feature>
<accession>A0ABZ0HNP6</accession>
<keyword evidence="4 7" id="KW-0812">Transmembrane</keyword>
<evidence type="ECO:0000256" key="5">
    <source>
        <dbReference type="ARBA" id="ARBA00022989"/>
    </source>
</evidence>
<dbReference type="Gene3D" id="3.40.50.11690">
    <property type="entry name" value="Cell division protein FtsQ/DivIB"/>
    <property type="match status" value="1"/>
</dbReference>
<dbReference type="Pfam" id="PF03799">
    <property type="entry name" value="FtsQ_DivIB_C"/>
    <property type="match status" value="1"/>
</dbReference>
<evidence type="ECO:0000256" key="4">
    <source>
        <dbReference type="ARBA" id="ARBA00022692"/>
    </source>
</evidence>
<evidence type="ECO:0000256" key="1">
    <source>
        <dbReference type="ARBA" id="ARBA00022475"/>
    </source>
</evidence>
<dbReference type="PANTHER" id="PTHR35851">
    <property type="entry name" value="CELL DIVISION PROTEIN FTSQ"/>
    <property type="match status" value="1"/>
</dbReference>